<dbReference type="AlphaFoldDB" id="A0A2K1P5Q1"/>
<comment type="caution">
    <text evidence="2">The sequence shown here is derived from an EMBL/GenBank/DDBJ whole genome shotgun (WGS) entry which is preliminary data.</text>
</comment>
<evidence type="ECO:0000313" key="2">
    <source>
        <dbReference type="EMBL" id="PNR98119.1"/>
    </source>
</evidence>
<dbReference type="EMBL" id="AZRL01000003">
    <property type="protein sequence ID" value="PNR98119.1"/>
    <property type="molecule type" value="Genomic_DNA"/>
</dbReference>
<evidence type="ECO:0000256" key="1">
    <source>
        <dbReference type="SAM" id="Phobius"/>
    </source>
</evidence>
<accession>A0A2K1P5Q1</accession>
<protein>
    <submittedName>
        <fullName evidence="2">Uncharacterized protein</fullName>
    </submittedName>
</protein>
<organism evidence="2 3">
    <name type="scientific">Petrotoga olearia DSM 13574</name>
    <dbReference type="NCBI Taxonomy" id="1122955"/>
    <lineage>
        <taxon>Bacteria</taxon>
        <taxon>Thermotogati</taxon>
        <taxon>Thermotogota</taxon>
        <taxon>Thermotogae</taxon>
        <taxon>Petrotogales</taxon>
        <taxon>Petrotogaceae</taxon>
        <taxon>Petrotoga</taxon>
    </lineage>
</organism>
<feature type="transmembrane region" description="Helical" evidence="1">
    <location>
        <begin position="37"/>
        <end position="54"/>
    </location>
</feature>
<reference evidence="2 3" key="1">
    <citation type="submission" date="2013-12" db="EMBL/GenBank/DDBJ databases">
        <title>Comparative genomics of Petrotoga isolates.</title>
        <authorList>
            <person name="Nesbo C.L."/>
            <person name="Charchuk R."/>
            <person name="Chow K."/>
        </authorList>
    </citation>
    <scope>NUCLEOTIDE SEQUENCE [LARGE SCALE GENOMIC DNA]</scope>
    <source>
        <strain evidence="2 3">DSM 13574</strain>
    </source>
</reference>
<keyword evidence="1" id="KW-0812">Transmembrane</keyword>
<gene>
    <name evidence="2" type="ORF">X929_01200</name>
</gene>
<keyword evidence="1" id="KW-0472">Membrane</keyword>
<keyword evidence="1" id="KW-1133">Transmembrane helix</keyword>
<evidence type="ECO:0000313" key="3">
    <source>
        <dbReference type="Proteomes" id="UP000236434"/>
    </source>
</evidence>
<name>A0A2K1P5Q1_9BACT</name>
<sequence>MGRTAAPREKGAKTKAAEFTEIRKLGRKNYSIKQRPASMVVIAFCAVLLFYTGMESFPAYSFCLMYIGREPLDIA</sequence>
<dbReference type="Proteomes" id="UP000236434">
    <property type="component" value="Unassembled WGS sequence"/>
</dbReference>
<proteinExistence type="predicted"/>